<name>A0A811RA81_9POAL</name>
<keyword evidence="4" id="KW-1185">Reference proteome</keyword>
<feature type="region of interest" description="Disordered" evidence="1">
    <location>
        <begin position="94"/>
        <end position="492"/>
    </location>
</feature>
<dbReference type="AlphaFoldDB" id="A0A811RA81"/>
<dbReference type="InterPro" id="IPR007718">
    <property type="entry name" value="Srp40_C"/>
</dbReference>
<dbReference type="Pfam" id="PF05022">
    <property type="entry name" value="SRP40_C"/>
    <property type="match status" value="1"/>
</dbReference>
<dbReference type="PANTHER" id="PTHR23216">
    <property type="entry name" value="NUCLEOLAR AND COILED-BODY PHOSPHOPROTEIN 1"/>
    <property type="match status" value="1"/>
</dbReference>
<feature type="compositionally biased region" description="Basic and acidic residues" evidence="1">
    <location>
        <begin position="213"/>
        <end position="230"/>
    </location>
</feature>
<dbReference type="InterPro" id="IPR006594">
    <property type="entry name" value="LisH"/>
</dbReference>
<dbReference type="PANTHER" id="PTHR23216:SF1">
    <property type="entry name" value="NUCLEOLAR AND COILED-BODY PHOSPHOPROTEIN 1"/>
    <property type="match status" value="1"/>
</dbReference>
<dbReference type="OrthoDB" id="5599646at2759"/>
<feature type="compositionally biased region" description="Basic and acidic residues" evidence="1">
    <location>
        <begin position="391"/>
        <end position="408"/>
    </location>
</feature>
<proteinExistence type="predicted"/>
<feature type="compositionally biased region" description="Low complexity" evidence="1">
    <location>
        <begin position="163"/>
        <end position="173"/>
    </location>
</feature>
<feature type="compositionally biased region" description="Basic and acidic residues" evidence="1">
    <location>
        <begin position="463"/>
        <end position="472"/>
    </location>
</feature>
<comment type="caution">
    <text evidence="3">The sequence shown here is derived from an EMBL/GenBank/DDBJ whole genome shotgun (WGS) entry which is preliminary data.</text>
</comment>
<accession>A0A811RA81</accession>
<reference evidence="3" key="1">
    <citation type="submission" date="2020-10" db="EMBL/GenBank/DDBJ databases">
        <authorList>
            <person name="Han B."/>
            <person name="Lu T."/>
            <person name="Zhao Q."/>
            <person name="Huang X."/>
            <person name="Zhao Y."/>
        </authorList>
    </citation>
    <scope>NUCLEOTIDE SEQUENCE</scope>
</reference>
<feature type="compositionally biased region" description="Basic residues" evidence="1">
    <location>
        <begin position="535"/>
        <end position="548"/>
    </location>
</feature>
<evidence type="ECO:0000313" key="4">
    <source>
        <dbReference type="Proteomes" id="UP000604825"/>
    </source>
</evidence>
<dbReference type="EMBL" id="CAJGYO010000014">
    <property type="protein sequence ID" value="CAD6266909.1"/>
    <property type="molecule type" value="Genomic_DNA"/>
</dbReference>
<evidence type="ECO:0000313" key="3">
    <source>
        <dbReference type="EMBL" id="CAD6266909.1"/>
    </source>
</evidence>
<feature type="region of interest" description="Disordered" evidence="1">
    <location>
        <begin position="534"/>
        <end position="569"/>
    </location>
</feature>
<feature type="compositionally biased region" description="Basic and acidic residues" evidence="1">
    <location>
        <begin position="174"/>
        <end position="191"/>
    </location>
</feature>
<sequence length="569" mass="60888">MAKEEPKKEKKSKRKAAAAANGAAAAAAPAPANSARAAVVASVAAFLESAGLPRTLAALQSEAGLEAATWGSSQVNLEELVAKFLESSNSTPVAAVLGSNEQDKENGDTAGEVSKKKKRSGTEAGEPEIKVSEPSAHEKPSENIGHEAKEKKQKKKKDKGDPSAANAASSEATETVKNDDQKLDVDGEAKEKKQKKDKGDPSAVDAVTGEATETVKNDGQKFDVDGEAKEKKQKKKKKDKSDPSAADAVSDEATETVKNDDQKIDGKKKSKKQGKDDDVEARLEKAESAIINKFEAAERVNGDGNESREEKPKSQNDGADESSGAVEKKKKKKKEKSAVETSEKTNAGSAPAEADGAKGKNGVVETAKDDNEKKAKKKRKKSNPEENVQVEVKEAAGKDPVLKPDDANKSGMDVDEDRQGKSSNENAVAGKKRKLEDVEGSIVPVTPKEDSSTANQSLSNGFAEDKTNEDSNIKPSKRQKKSSEPKSVTPFQRIQVDSVTFADERLQDNSYWAKGGADTGYGAKAQEILGQVRGRGFRHEKTKKKRGTYRGGQIDLQTHSIKFENSDDE</sequence>
<organism evidence="3 4">
    <name type="scientific">Miscanthus lutarioriparius</name>
    <dbReference type="NCBI Taxonomy" id="422564"/>
    <lineage>
        <taxon>Eukaryota</taxon>
        <taxon>Viridiplantae</taxon>
        <taxon>Streptophyta</taxon>
        <taxon>Embryophyta</taxon>
        <taxon>Tracheophyta</taxon>
        <taxon>Spermatophyta</taxon>
        <taxon>Magnoliopsida</taxon>
        <taxon>Liliopsida</taxon>
        <taxon>Poales</taxon>
        <taxon>Poaceae</taxon>
        <taxon>PACMAD clade</taxon>
        <taxon>Panicoideae</taxon>
        <taxon>Andropogonodae</taxon>
        <taxon>Andropogoneae</taxon>
        <taxon>Saccharinae</taxon>
        <taxon>Miscanthus</taxon>
    </lineage>
</organism>
<evidence type="ECO:0000259" key="2">
    <source>
        <dbReference type="Pfam" id="PF05022"/>
    </source>
</evidence>
<evidence type="ECO:0000256" key="1">
    <source>
        <dbReference type="SAM" id="MobiDB-lite"/>
    </source>
</evidence>
<feature type="region of interest" description="Disordered" evidence="1">
    <location>
        <begin position="1"/>
        <end position="31"/>
    </location>
</feature>
<protein>
    <recommendedName>
        <fullName evidence="2">Srp40 C-terminal domain-containing protein</fullName>
    </recommendedName>
</protein>
<feature type="compositionally biased region" description="Basic and acidic residues" evidence="1">
    <location>
        <begin position="255"/>
        <end position="287"/>
    </location>
</feature>
<feature type="compositionally biased region" description="Basic and acidic residues" evidence="1">
    <location>
        <begin position="127"/>
        <end position="150"/>
    </location>
</feature>
<dbReference type="InterPro" id="IPR039191">
    <property type="entry name" value="Nopp140-like"/>
</dbReference>
<dbReference type="PROSITE" id="PS50896">
    <property type="entry name" value="LISH"/>
    <property type="match status" value="1"/>
</dbReference>
<feature type="domain" description="Srp40 C-terminal" evidence="2">
    <location>
        <begin position="490"/>
        <end position="563"/>
    </location>
</feature>
<gene>
    <name evidence="3" type="ORF">NCGR_LOCUS50214</name>
</gene>
<feature type="compositionally biased region" description="Basic and acidic residues" evidence="1">
    <location>
        <begin position="295"/>
        <end position="314"/>
    </location>
</feature>
<feature type="compositionally biased region" description="Low complexity" evidence="1">
    <location>
        <begin position="17"/>
        <end position="31"/>
    </location>
</feature>
<dbReference type="GO" id="GO:0005730">
    <property type="term" value="C:nucleolus"/>
    <property type="evidence" value="ECO:0007669"/>
    <property type="project" value="InterPro"/>
</dbReference>
<dbReference type="Proteomes" id="UP000604825">
    <property type="component" value="Unassembled WGS sequence"/>
</dbReference>